<protein>
    <submittedName>
        <fullName evidence="5">Uncharacterized protein</fullName>
    </submittedName>
</protein>
<keyword evidence="2" id="KW-0040">ANK repeat</keyword>
<proteinExistence type="predicted"/>
<dbReference type="PRINTS" id="PR01415">
    <property type="entry name" value="ANKYRIN"/>
</dbReference>
<dbReference type="InterPro" id="IPR002110">
    <property type="entry name" value="Ankyrin_rpt"/>
</dbReference>
<dbReference type="AlphaFoldDB" id="A0A382CT58"/>
<keyword evidence="1" id="KW-0677">Repeat</keyword>
<keyword evidence="4" id="KW-0472">Membrane</keyword>
<feature type="transmembrane region" description="Helical" evidence="4">
    <location>
        <begin position="85"/>
        <end position="103"/>
    </location>
</feature>
<evidence type="ECO:0000256" key="4">
    <source>
        <dbReference type="SAM" id="Phobius"/>
    </source>
</evidence>
<dbReference type="Gene3D" id="2.20.28.160">
    <property type="match status" value="1"/>
</dbReference>
<evidence type="ECO:0000256" key="3">
    <source>
        <dbReference type="SAM" id="MobiDB-lite"/>
    </source>
</evidence>
<name>A0A382CT58_9ZZZZ</name>
<dbReference type="InterPro" id="IPR036770">
    <property type="entry name" value="Ankyrin_rpt-contain_sf"/>
</dbReference>
<dbReference type="SMART" id="SM00248">
    <property type="entry name" value="ANK"/>
    <property type="match status" value="6"/>
</dbReference>
<dbReference type="Pfam" id="PF12796">
    <property type="entry name" value="Ank_2"/>
    <property type="match status" value="3"/>
</dbReference>
<keyword evidence="4" id="KW-0812">Transmembrane</keyword>
<organism evidence="5">
    <name type="scientific">marine metagenome</name>
    <dbReference type="NCBI Taxonomy" id="408172"/>
    <lineage>
        <taxon>unclassified sequences</taxon>
        <taxon>metagenomes</taxon>
        <taxon>ecological metagenomes</taxon>
    </lineage>
</organism>
<sequence>MKIPCSNCNQRLEIPEELAGQTIDCPACNATLAVPALEAPPTATPQVQATIPQPIEPQKPAPKRKPAETPSVDSPKKSKSLIPKLAIAAVVAVLLVIALGVFFSSGVDVLEAAAEGNINVVRQAIAKGANLNVKDEDGETPLLWAAMFGHKEVAELLIVKGADVNAMTNGGKTPLDVANKIESWDTSKVEAAKNKISGLLLENGAKTGWNIKMVKRSIQVASKTGDIKWVKQHLEDGMDVNAVGQAIQYPRVAQSDAAWTSLHWAALEGHKEIVELLIAKGATVDVKKTDGWTPLHEATRKGHKEIVELLIAKGADANAMTYDGESALNLSEGKIDIESILNQAGGKAGIGISIWKAAAEGNIEAIKQHIAAGTDVNAILKMGGWTPLHQAVDRNQSEAAEILIARGADINARVSNSKNGATPLDIAKFLGLSRSKIAETLREHGAKTGQELKSEGN</sequence>
<evidence type="ECO:0000256" key="1">
    <source>
        <dbReference type="ARBA" id="ARBA00022737"/>
    </source>
</evidence>
<keyword evidence="4" id="KW-1133">Transmembrane helix</keyword>
<dbReference type="PROSITE" id="PS50297">
    <property type="entry name" value="ANK_REP_REGION"/>
    <property type="match status" value="4"/>
</dbReference>
<dbReference type="PROSITE" id="PS50088">
    <property type="entry name" value="ANK_REPEAT"/>
    <property type="match status" value="4"/>
</dbReference>
<dbReference type="SUPFAM" id="SSF48403">
    <property type="entry name" value="Ankyrin repeat"/>
    <property type="match status" value="1"/>
</dbReference>
<dbReference type="PANTHER" id="PTHR24198">
    <property type="entry name" value="ANKYRIN REPEAT AND PROTEIN KINASE DOMAIN-CONTAINING PROTEIN"/>
    <property type="match status" value="1"/>
</dbReference>
<gene>
    <name evidence="5" type="ORF">METZ01_LOCUS181933</name>
</gene>
<accession>A0A382CT58</accession>
<dbReference type="PANTHER" id="PTHR24198:SF165">
    <property type="entry name" value="ANKYRIN REPEAT-CONTAINING PROTEIN-RELATED"/>
    <property type="match status" value="1"/>
</dbReference>
<evidence type="ECO:0000256" key="2">
    <source>
        <dbReference type="ARBA" id="ARBA00023043"/>
    </source>
</evidence>
<dbReference type="Gene3D" id="1.25.40.20">
    <property type="entry name" value="Ankyrin repeat-containing domain"/>
    <property type="match status" value="4"/>
</dbReference>
<feature type="region of interest" description="Disordered" evidence="3">
    <location>
        <begin position="41"/>
        <end position="77"/>
    </location>
</feature>
<reference evidence="5" key="1">
    <citation type="submission" date="2018-05" db="EMBL/GenBank/DDBJ databases">
        <authorList>
            <person name="Lanie J.A."/>
            <person name="Ng W.-L."/>
            <person name="Kazmierczak K.M."/>
            <person name="Andrzejewski T.M."/>
            <person name="Davidsen T.M."/>
            <person name="Wayne K.J."/>
            <person name="Tettelin H."/>
            <person name="Glass J.I."/>
            <person name="Rusch D."/>
            <person name="Podicherti R."/>
            <person name="Tsui H.-C.T."/>
            <person name="Winkler M.E."/>
        </authorList>
    </citation>
    <scope>NUCLEOTIDE SEQUENCE</scope>
</reference>
<evidence type="ECO:0000313" key="5">
    <source>
        <dbReference type="EMBL" id="SVB29079.1"/>
    </source>
</evidence>
<dbReference type="EMBL" id="UINC01035914">
    <property type="protein sequence ID" value="SVB29079.1"/>
    <property type="molecule type" value="Genomic_DNA"/>
</dbReference>